<dbReference type="AlphaFoldDB" id="A0A642H7D8"/>
<reference evidence="1 2" key="1">
    <citation type="journal article" date="2019" name="Nat. Med.">
        <title>A library of human gut bacterial isolates paired with longitudinal multiomics data enables mechanistic microbiome research.</title>
        <authorList>
            <person name="Poyet M."/>
            <person name="Groussin M."/>
            <person name="Gibbons S.M."/>
            <person name="Avila-Pacheco J."/>
            <person name="Jiang X."/>
            <person name="Kearney S.M."/>
            <person name="Perrotta A.R."/>
            <person name="Berdy B."/>
            <person name="Zhao S."/>
            <person name="Lieberman T.D."/>
            <person name="Swanson P.K."/>
            <person name="Smith M."/>
            <person name="Roesemann S."/>
            <person name="Alexander J.E."/>
            <person name="Rich S.A."/>
            <person name="Livny J."/>
            <person name="Vlamakis H."/>
            <person name="Clish C."/>
            <person name="Bullock K."/>
            <person name="Deik A."/>
            <person name="Scott J."/>
            <person name="Pierce K.A."/>
            <person name="Xavier R.J."/>
            <person name="Alm E.J."/>
        </authorList>
    </citation>
    <scope>NUCLEOTIDE SEQUENCE [LARGE SCALE GENOMIC DNA]</scope>
    <source>
        <strain evidence="1 2">BIOML-A46</strain>
    </source>
</reference>
<dbReference type="RefSeq" id="WP_130071563.1">
    <property type="nucleotide sequence ID" value="NZ_CP083688.1"/>
</dbReference>
<gene>
    <name evidence="1" type="ORF">F2Z89_22405</name>
</gene>
<evidence type="ECO:0000313" key="1">
    <source>
        <dbReference type="EMBL" id="KAA4990688.1"/>
    </source>
</evidence>
<dbReference type="Proteomes" id="UP000460666">
    <property type="component" value="Unassembled WGS sequence"/>
</dbReference>
<organism evidence="1 2">
    <name type="scientific">Bacteroides fragilis</name>
    <dbReference type="NCBI Taxonomy" id="817"/>
    <lineage>
        <taxon>Bacteria</taxon>
        <taxon>Pseudomonadati</taxon>
        <taxon>Bacteroidota</taxon>
        <taxon>Bacteroidia</taxon>
        <taxon>Bacteroidales</taxon>
        <taxon>Bacteroidaceae</taxon>
        <taxon>Bacteroides</taxon>
    </lineage>
</organism>
<protein>
    <submittedName>
        <fullName evidence="1">Uncharacterized protein</fullName>
    </submittedName>
</protein>
<evidence type="ECO:0000313" key="2">
    <source>
        <dbReference type="Proteomes" id="UP000460666"/>
    </source>
</evidence>
<sequence>MMKNILQRNQIQPINNYYKTNDYYVLADILKLKNYAIRFHRHHDFGTLTSFKDWSKDNPTKNLVWYDSYNKIKHDRENNFELANMKNAIDSVAAFAITLIAQFGYRNILWNDKINKVIEVIEEPSWNIEDFYIPRRDSDVISDLYEDAKPYPKIESDI</sequence>
<name>A0A642H7D8_BACFG</name>
<dbReference type="EMBL" id="VWCJ01000030">
    <property type="protein sequence ID" value="KAA4990688.1"/>
    <property type="molecule type" value="Genomic_DNA"/>
</dbReference>
<accession>A0A642H7D8</accession>
<proteinExistence type="predicted"/>
<comment type="caution">
    <text evidence="1">The sequence shown here is derived from an EMBL/GenBank/DDBJ whole genome shotgun (WGS) entry which is preliminary data.</text>
</comment>